<dbReference type="OrthoDB" id="5835829at2759"/>
<dbReference type="InterPro" id="IPR050271">
    <property type="entry name" value="UDP-glycosyltransferase"/>
</dbReference>
<dbReference type="EnsemblMetazoa" id="MDOA003261-RA">
    <property type="protein sequence ID" value="MDOA003261-PA"/>
    <property type="gene ID" value="MDOA003261"/>
</dbReference>
<dbReference type="RefSeq" id="XP_005175207.1">
    <property type="nucleotide sequence ID" value="XM_005175150.3"/>
</dbReference>
<dbReference type="InterPro" id="IPR035595">
    <property type="entry name" value="UDP_glycos_trans_CS"/>
</dbReference>
<evidence type="ECO:0000256" key="2">
    <source>
        <dbReference type="ARBA" id="ARBA00022676"/>
    </source>
</evidence>
<keyword evidence="5" id="KW-0812">Transmembrane</keyword>
<dbReference type="SUPFAM" id="SSF53756">
    <property type="entry name" value="UDP-Glycosyltransferase/glycogen phosphorylase"/>
    <property type="match status" value="1"/>
</dbReference>
<dbReference type="PANTHER" id="PTHR48043:SF159">
    <property type="entry name" value="EG:EG0003.4 PROTEIN-RELATED"/>
    <property type="match status" value="1"/>
</dbReference>
<dbReference type="GO" id="GO:0015020">
    <property type="term" value="F:glucuronosyltransferase activity"/>
    <property type="evidence" value="ECO:0007669"/>
    <property type="project" value="UniProtKB-EC"/>
</dbReference>
<dbReference type="STRING" id="7370.A0A1I8MBQ7"/>
<dbReference type="GeneID" id="101892765"/>
<dbReference type="eggNOG" id="KOG1192">
    <property type="taxonomic scope" value="Eukaryota"/>
</dbReference>
<evidence type="ECO:0000313" key="8">
    <source>
        <dbReference type="RefSeq" id="XP_005175207.1"/>
    </source>
</evidence>
<dbReference type="InterPro" id="IPR002213">
    <property type="entry name" value="UDP_glucos_trans"/>
</dbReference>
<evidence type="ECO:0000313" key="6">
    <source>
        <dbReference type="EnsemblMetazoa" id="MDOA003261-PA"/>
    </source>
</evidence>
<dbReference type="EC" id="2.4.1.17" evidence="5"/>
<keyword evidence="7" id="KW-1185">Reference proteome</keyword>
<feature type="chain" id="PRO_5044514238" description="UDP-glucuronosyltransferase" evidence="5">
    <location>
        <begin position="26"/>
        <end position="523"/>
    </location>
</feature>
<dbReference type="PANTHER" id="PTHR48043">
    <property type="entry name" value="EG:EG0003.4 PROTEIN-RELATED"/>
    <property type="match status" value="1"/>
</dbReference>
<keyword evidence="3 4" id="KW-0808">Transferase</keyword>
<dbReference type="PROSITE" id="PS00375">
    <property type="entry name" value="UDPGT"/>
    <property type="match status" value="1"/>
</dbReference>
<organism evidence="6">
    <name type="scientific">Musca domestica</name>
    <name type="common">House fly</name>
    <dbReference type="NCBI Taxonomy" id="7370"/>
    <lineage>
        <taxon>Eukaryota</taxon>
        <taxon>Metazoa</taxon>
        <taxon>Ecdysozoa</taxon>
        <taxon>Arthropoda</taxon>
        <taxon>Hexapoda</taxon>
        <taxon>Insecta</taxon>
        <taxon>Pterygota</taxon>
        <taxon>Neoptera</taxon>
        <taxon>Endopterygota</taxon>
        <taxon>Diptera</taxon>
        <taxon>Brachycera</taxon>
        <taxon>Muscomorpha</taxon>
        <taxon>Muscoidea</taxon>
        <taxon>Muscidae</taxon>
        <taxon>Musca</taxon>
    </lineage>
</organism>
<gene>
    <name evidence="6" type="primary">101892765</name>
    <name evidence="8" type="synonym">LOC101892765</name>
</gene>
<reference evidence="8" key="2">
    <citation type="submission" date="2025-04" db="UniProtKB">
        <authorList>
            <consortium name="RefSeq"/>
        </authorList>
    </citation>
    <scope>IDENTIFICATION</scope>
    <source>
        <strain evidence="8">Aabys</strain>
    </source>
</reference>
<protein>
    <recommendedName>
        <fullName evidence="5">UDP-glucuronosyltransferase</fullName>
        <ecNumber evidence="5">2.4.1.17</ecNumber>
    </recommendedName>
</protein>
<evidence type="ECO:0000256" key="1">
    <source>
        <dbReference type="ARBA" id="ARBA00009995"/>
    </source>
</evidence>
<feature type="signal peptide" evidence="5">
    <location>
        <begin position="1"/>
        <end position="25"/>
    </location>
</feature>
<comment type="catalytic activity">
    <reaction evidence="5">
        <text>glucuronate acceptor + UDP-alpha-D-glucuronate = acceptor beta-D-glucuronoside + UDP + H(+)</text>
        <dbReference type="Rhea" id="RHEA:21032"/>
        <dbReference type="ChEBI" id="CHEBI:15378"/>
        <dbReference type="ChEBI" id="CHEBI:58052"/>
        <dbReference type="ChEBI" id="CHEBI:58223"/>
        <dbReference type="ChEBI" id="CHEBI:132367"/>
        <dbReference type="ChEBI" id="CHEBI:132368"/>
        <dbReference type="EC" id="2.4.1.17"/>
    </reaction>
</comment>
<evidence type="ECO:0000256" key="4">
    <source>
        <dbReference type="RuleBase" id="RU003718"/>
    </source>
</evidence>
<sequence length="523" mass="59166">MRCSNSSVVALFLLITTTFHGLGNGAKILSIFGYPGPSQYIYITPLLKALAQRGHEVVSISTFPQKEPVENFRDVAVMENSKLFEKMLTDFAGGDEKSYFSEFMNWALTGKAMVSNILENPEVKQMMATEHFDLLIVEIFYSEALLGLGEHFKAPVITVSTFGTINFMDDLVRNPSPLSYIPHLALPYSNRMSLIERIGNVVMQTLDDLNFHFVLLPFQEKLYGNYFPNARLSLEEARRNVSLVLLNDHFTLRSARPYVPNMIEVGGLHIKRQPDPLPQDLQAVLDKADNGVIYFSLGSNVKSKDLSAEKIQMFLDAFRNLKYTILWKFEEDNLPNKPGNVITRKWFPQPSVLAHPNIKLFISHGGYLSTTETIYHGKPILGIPLLGDQFMNVKNAVKAGYALSLSLDQVTPQTLRKTILELLTNPIYTRNVQQRSKQFRDTPLTPLETAIYWTEYVLRHEGAVHMRNAGVELNFIQYHNIDVNLILFVVFVAILKILIVVCRLVMKHVCGGANSNPKKIKAN</sequence>
<comment type="subcellular location">
    <subcellularLocation>
        <location evidence="5">Membrane</location>
        <topology evidence="5">Single-pass membrane protein</topology>
    </subcellularLocation>
</comment>
<dbReference type="GO" id="GO:0016020">
    <property type="term" value="C:membrane"/>
    <property type="evidence" value="ECO:0007669"/>
    <property type="project" value="UniProtKB-SubCell"/>
</dbReference>
<name>A0A1I8MBQ7_MUSDO</name>
<dbReference type="VEuPathDB" id="VectorBase:MDOMA2_018930"/>
<keyword evidence="5" id="KW-1133">Transmembrane helix</keyword>
<keyword evidence="5" id="KW-0732">Signal</keyword>
<keyword evidence="5" id="KW-0472">Membrane</keyword>
<keyword evidence="2 4" id="KW-0328">Glycosyltransferase</keyword>
<accession>A0A1I8MBQ7</accession>
<reference evidence="6" key="1">
    <citation type="submission" date="2020-05" db="UniProtKB">
        <authorList>
            <consortium name="EnsemblMetazoa"/>
        </authorList>
    </citation>
    <scope>IDENTIFICATION</scope>
    <source>
        <strain evidence="6">Aabys</strain>
    </source>
</reference>
<evidence type="ECO:0000313" key="7">
    <source>
        <dbReference type="Proteomes" id="UP001652621"/>
    </source>
</evidence>
<dbReference type="AlphaFoldDB" id="A0A1I8MBQ7"/>
<dbReference type="VEuPathDB" id="VectorBase:MDOA003261"/>
<dbReference type="KEGG" id="mde:101892765"/>
<comment type="similarity">
    <text evidence="1 4">Belongs to the UDP-glycosyltransferase family.</text>
</comment>
<dbReference type="Gene3D" id="3.40.50.2000">
    <property type="entry name" value="Glycogen Phosphorylase B"/>
    <property type="match status" value="2"/>
</dbReference>
<evidence type="ECO:0000256" key="5">
    <source>
        <dbReference type="RuleBase" id="RU362059"/>
    </source>
</evidence>
<evidence type="ECO:0000256" key="3">
    <source>
        <dbReference type="ARBA" id="ARBA00022679"/>
    </source>
</evidence>
<dbReference type="Pfam" id="PF00201">
    <property type="entry name" value="UDPGT"/>
    <property type="match status" value="1"/>
</dbReference>
<dbReference type="FunFam" id="3.40.50.2000:FF:000050">
    <property type="entry name" value="UDP-glucuronosyltransferase"/>
    <property type="match status" value="1"/>
</dbReference>
<dbReference type="CDD" id="cd03784">
    <property type="entry name" value="GT1_Gtf-like"/>
    <property type="match status" value="1"/>
</dbReference>
<proteinExistence type="inferred from homology"/>
<dbReference type="Proteomes" id="UP001652621">
    <property type="component" value="Unplaced"/>
</dbReference>
<feature type="transmembrane region" description="Helical" evidence="5">
    <location>
        <begin position="485"/>
        <end position="506"/>
    </location>
</feature>